<dbReference type="InterPro" id="IPR033010">
    <property type="entry name" value="Cdc20/Fizzy"/>
</dbReference>
<dbReference type="SUPFAM" id="SSF50998">
    <property type="entry name" value="Quinoprotein alcohol dehydrogenase-like"/>
    <property type="match status" value="1"/>
</dbReference>
<dbReference type="GO" id="GO:1990757">
    <property type="term" value="F:ubiquitin ligase activator activity"/>
    <property type="evidence" value="ECO:0007669"/>
    <property type="project" value="TreeGrafter"/>
</dbReference>
<evidence type="ECO:0000256" key="5">
    <source>
        <dbReference type="ARBA" id="ARBA00022776"/>
    </source>
</evidence>
<comment type="similarity">
    <text evidence="1">Belongs to the WD repeat CDC20/Fizzy family.</text>
</comment>
<dbReference type="GO" id="GO:0031145">
    <property type="term" value="P:anaphase-promoting complex-dependent catabolic process"/>
    <property type="evidence" value="ECO:0007669"/>
    <property type="project" value="TreeGrafter"/>
</dbReference>
<accession>A0A0D3HXZ6</accession>
<keyword evidence="4" id="KW-0677">Repeat</keyword>
<evidence type="ECO:0000256" key="4">
    <source>
        <dbReference type="ARBA" id="ARBA00022737"/>
    </source>
</evidence>
<dbReference type="Proteomes" id="UP000013827">
    <property type="component" value="Unassembled WGS sequence"/>
</dbReference>
<dbReference type="InterPro" id="IPR015943">
    <property type="entry name" value="WD40/YVTN_repeat-like_dom_sf"/>
</dbReference>
<dbReference type="SMART" id="SM00320">
    <property type="entry name" value="WD40"/>
    <property type="match status" value="5"/>
</dbReference>
<dbReference type="GO" id="GO:1905786">
    <property type="term" value="P:positive regulation of anaphase-promoting complex-dependent catabolic process"/>
    <property type="evidence" value="ECO:0007669"/>
    <property type="project" value="TreeGrafter"/>
</dbReference>
<evidence type="ECO:0000256" key="2">
    <source>
        <dbReference type="ARBA" id="ARBA00022574"/>
    </source>
</evidence>
<dbReference type="EnsemblProtists" id="EOD03881">
    <property type="protein sequence ID" value="EOD03881"/>
    <property type="gene ID" value="EMIHUDRAFT_53075"/>
</dbReference>
<evidence type="ECO:0000256" key="1">
    <source>
        <dbReference type="ARBA" id="ARBA00006445"/>
    </source>
</evidence>
<evidence type="ECO:0000256" key="3">
    <source>
        <dbReference type="ARBA" id="ARBA00022618"/>
    </source>
</evidence>
<keyword evidence="3" id="KW-0132">Cell division</keyword>
<keyword evidence="6" id="KW-0131">Cell cycle</keyword>
<dbReference type="PANTHER" id="PTHR19918:SF8">
    <property type="entry name" value="FI02843P"/>
    <property type="match status" value="1"/>
</dbReference>
<evidence type="ECO:0000313" key="10">
    <source>
        <dbReference type="Proteomes" id="UP000013827"/>
    </source>
</evidence>
<dbReference type="GeneID" id="17250057"/>
<evidence type="ECO:0000256" key="6">
    <source>
        <dbReference type="ARBA" id="ARBA00023306"/>
    </source>
</evidence>
<evidence type="ECO:0000313" key="9">
    <source>
        <dbReference type="EnsemblProtists" id="EOD03881"/>
    </source>
</evidence>
<sequence length="317" mass="33161">RRHIPSSPTLILDGPGLRDNFYLNVVDWAATNIVAVGLEGVCYLYHPRTGLVQPVAQAAGGDEGGYVTSVGFRRDGVRLAVGSSGGKVELVDAQETTAHISSLGGGGEGRASSLSWGGPHELAAGFAGGAVAIFDVRRRGGAACTLPAHRGEVCGLRFAPDGVAQLASGSNDHTVRVCDVRSPRAARLELTAHSAAVKALDFCPWRRHCLATGGGTTDGSIRIWDTGAAAERELQSVATGSQVSGVRWSVARRELVTSHGFSSMNSTSNSVRLWRPNLLPVAQLTGHRGRVLHLAVSPDGGTALSAGSDETLRFWKI</sequence>
<keyword evidence="2 7" id="KW-0853">WD repeat</keyword>
<dbReference type="Gene3D" id="2.130.10.10">
    <property type="entry name" value="YVTN repeat-like/Quinoprotein amine dehydrogenase"/>
    <property type="match status" value="1"/>
</dbReference>
<feature type="domain" description="CDC20/Fizzy WD40" evidence="8">
    <location>
        <begin position="12"/>
        <end position="315"/>
    </location>
</feature>
<dbReference type="Pfam" id="PF24807">
    <property type="entry name" value="WD40_CDC20-Fz"/>
    <property type="match status" value="1"/>
</dbReference>
<dbReference type="GO" id="GO:0010997">
    <property type="term" value="F:anaphase-promoting complex binding"/>
    <property type="evidence" value="ECO:0007669"/>
    <property type="project" value="InterPro"/>
</dbReference>
<keyword evidence="10" id="KW-1185">Reference proteome</keyword>
<dbReference type="PANTHER" id="PTHR19918">
    <property type="entry name" value="CELL DIVISION CYCLE 20 CDC20 FIZZY -RELATED"/>
    <property type="match status" value="1"/>
</dbReference>
<dbReference type="GO" id="GO:0051301">
    <property type="term" value="P:cell division"/>
    <property type="evidence" value="ECO:0007669"/>
    <property type="project" value="UniProtKB-KW"/>
</dbReference>
<feature type="repeat" description="WD" evidence="7">
    <location>
        <begin position="146"/>
        <end position="188"/>
    </location>
</feature>
<evidence type="ECO:0000256" key="7">
    <source>
        <dbReference type="PROSITE-ProRule" id="PRU00221"/>
    </source>
</evidence>
<dbReference type="PROSITE" id="PS50082">
    <property type="entry name" value="WD_REPEATS_2"/>
    <property type="match status" value="2"/>
</dbReference>
<dbReference type="RefSeq" id="XP_005756310.1">
    <property type="nucleotide sequence ID" value="XM_005756253.1"/>
</dbReference>
<dbReference type="InterPro" id="IPR011047">
    <property type="entry name" value="Quinoprotein_ADH-like_sf"/>
</dbReference>
<keyword evidence="5" id="KW-0498">Mitosis</keyword>
<name>A0A0D3HXZ6_EMIH1</name>
<proteinExistence type="inferred from homology"/>
<dbReference type="InterPro" id="IPR056150">
    <property type="entry name" value="WD40_CDC20-Fz"/>
</dbReference>
<dbReference type="HOGENOM" id="CLU_014831_1_0_1"/>
<feature type="repeat" description="WD" evidence="7">
    <location>
        <begin position="284"/>
        <end position="317"/>
    </location>
</feature>
<dbReference type="InterPro" id="IPR001680">
    <property type="entry name" value="WD40_rpt"/>
</dbReference>
<dbReference type="PaxDb" id="2903-EOD03881"/>
<dbReference type="KEGG" id="ehx:EMIHUDRAFT_53075"/>
<dbReference type="STRING" id="2903.R1CZ98"/>
<reference evidence="9" key="2">
    <citation type="submission" date="2024-10" db="UniProtKB">
        <authorList>
            <consortium name="EnsemblProtists"/>
        </authorList>
    </citation>
    <scope>IDENTIFICATION</scope>
</reference>
<protein>
    <recommendedName>
        <fullName evidence="8">CDC20/Fizzy WD40 domain-containing protein</fullName>
    </recommendedName>
</protein>
<dbReference type="AlphaFoldDB" id="A0A0D3HXZ6"/>
<dbReference type="GO" id="GO:0005680">
    <property type="term" value="C:anaphase-promoting complex"/>
    <property type="evidence" value="ECO:0007669"/>
    <property type="project" value="TreeGrafter"/>
</dbReference>
<reference evidence="10" key="1">
    <citation type="journal article" date="2013" name="Nature">
        <title>Pan genome of the phytoplankton Emiliania underpins its global distribution.</title>
        <authorList>
            <person name="Read B.A."/>
            <person name="Kegel J."/>
            <person name="Klute M.J."/>
            <person name="Kuo A."/>
            <person name="Lefebvre S.C."/>
            <person name="Maumus F."/>
            <person name="Mayer C."/>
            <person name="Miller J."/>
            <person name="Monier A."/>
            <person name="Salamov A."/>
            <person name="Young J."/>
            <person name="Aguilar M."/>
            <person name="Claverie J.M."/>
            <person name="Frickenhaus S."/>
            <person name="Gonzalez K."/>
            <person name="Herman E.K."/>
            <person name="Lin Y.C."/>
            <person name="Napier J."/>
            <person name="Ogata H."/>
            <person name="Sarno A.F."/>
            <person name="Shmutz J."/>
            <person name="Schroeder D."/>
            <person name="de Vargas C."/>
            <person name="Verret F."/>
            <person name="von Dassow P."/>
            <person name="Valentin K."/>
            <person name="Van de Peer Y."/>
            <person name="Wheeler G."/>
            <person name="Dacks J.B."/>
            <person name="Delwiche C.F."/>
            <person name="Dyhrman S.T."/>
            <person name="Glockner G."/>
            <person name="John U."/>
            <person name="Richards T."/>
            <person name="Worden A.Z."/>
            <person name="Zhang X."/>
            <person name="Grigoriev I.V."/>
            <person name="Allen A.E."/>
            <person name="Bidle K."/>
            <person name="Borodovsky M."/>
            <person name="Bowler C."/>
            <person name="Brownlee C."/>
            <person name="Cock J.M."/>
            <person name="Elias M."/>
            <person name="Gladyshev V.N."/>
            <person name="Groth M."/>
            <person name="Guda C."/>
            <person name="Hadaegh A."/>
            <person name="Iglesias-Rodriguez M.D."/>
            <person name="Jenkins J."/>
            <person name="Jones B.M."/>
            <person name="Lawson T."/>
            <person name="Leese F."/>
            <person name="Lindquist E."/>
            <person name="Lobanov A."/>
            <person name="Lomsadze A."/>
            <person name="Malik S.B."/>
            <person name="Marsh M.E."/>
            <person name="Mackinder L."/>
            <person name="Mock T."/>
            <person name="Mueller-Roeber B."/>
            <person name="Pagarete A."/>
            <person name="Parker M."/>
            <person name="Probert I."/>
            <person name="Quesneville H."/>
            <person name="Raines C."/>
            <person name="Rensing S.A."/>
            <person name="Riano-Pachon D.M."/>
            <person name="Richier S."/>
            <person name="Rokitta S."/>
            <person name="Shiraiwa Y."/>
            <person name="Soanes D.M."/>
            <person name="van der Giezen M."/>
            <person name="Wahlund T.M."/>
            <person name="Williams B."/>
            <person name="Wilson W."/>
            <person name="Wolfe G."/>
            <person name="Wurch L.L."/>
        </authorList>
    </citation>
    <scope>NUCLEOTIDE SEQUENCE</scope>
</reference>
<dbReference type="eggNOG" id="KOG0305">
    <property type="taxonomic scope" value="Eukaryota"/>
</dbReference>
<dbReference type="PROSITE" id="PS50294">
    <property type="entry name" value="WD_REPEATS_REGION"/>
    <property type="match status" value="1"/>
</dbReference>
<evidence type="ECO:0000259" key="8">
    <source>
        <dbReference type="Pfam" id="PF24807"/>
    </source>
</evidence>
<organism evidence="9 10">
    <name type="scientific">Emiliania huxleyi (strain CCMP1516)</name>
    <dbReference type="NCBI Taxonomy" id="280463"/>
    <lineage>
        <taxon>Eukaryota</taxon>
        <taxon>Haptista</taxon>
        <taxon>Haptophyta</taxon>
        <taxon>Prymnesiophyceae</taxon>
        <taxon>Isochrysidales</taxon>
        <taxon>Noelaerhabdaceae</taxon>
        <taxon>Emiliania</taxon>
    </lineage>
</organism>